<dbReference type="AlphaFoldDB" id="A0A1H3DU59"/>
<dbReference type="Proteomes" id="UP000199515">
    <property type="component" value="Unassembled WGS sequence"/>
</dbReference>
<dbReference type="RefSeq" id="WP_091289594.1">
    <property type="nucleotide sequence ID" value="NZ_FNON01000003.1"/>
</dbReference>
<organism evidence="1 2">
    <name type="scientific">Amycolatopsis xylanica</name>
    <dbReference type="NCBI Taxonomy" id="589385"/>
    <lineage>
        <taxon>Bacteria</taxon>
        <taxon>Bacillati</taxon>
        <taxon>Actinomycetota</taxon>
        <taxon>Actinomycetes</taxon>
        <taxon>Pseudonocardiales</taxon>
        <taxon>Pseudonocardiaceae</taxon>
        <taxon>Amycolatopsis</taxon>
    </lineage>
</organism>
<dbReference type="EMBL" id="FNON01000003">
    <property type="protein sequence ID" value="SDX70072.1"/>
    <property type="molecule type" value="Genomic_DNA"/>
</dbReference>
<keyword evidence="2" id="KW-1185">Reference proteome</keyword>
<dbReference type="STRING" id="589385.SAMN05421504_103532"/>
<sequence length="173" mass="19576">MSDTGQAVLRWKLGHQLFHLNLAAMNGLLVQASTALDRSRWQELEAAFRKLTILYDAATATMRYAADFGADTYERVIRPSMAPPFMTPGFSGTLNIEHEQMLSRLTTLRRGFKAADRAGRVPPGVRSAATKLWSAQSRNRRHHIFVCEKFVPEGKSLLSEHFRQTTMHEETES</sequence>
<accession>A0A1H3DU59</accession>
<name>A0A1H3DU59_9PSEU</name>
<proteinExistence type="predicted"/>
<dbReference type="OrthoDB" id="2987626at2"/>
<gene>
    <name evidence="1" type="ORF">SAMN05421504_103532</name>
</gene>
<protein>
    <submittedName>
        <fullName evidence="1">Uncharacterized protein</fullName>
    </submittedName>
</protein>
<reference evidence="1 2" key="1">
    <citation type="submission" date="2016-10" db="EMBL/GenBank/DDBJ databases">
        <authorList>
            <person name="de Groot N.N."/>
        </authorList>
    </citation>
    <scope>NUCLEOTIDE SEQUENCE [LARGE SCALE GENOMIC DNA]</scope>
    <source>
        <strain evidence="1 2">CPCC 202699</strain>
    </source>
</reference>
<evidence type="ECO:0000313" key="2">
    <source>
        <dbReference type="Proteomes" id="UP000199515"/>
    </source>
</evidence>
<evidence type="ECO:0000313" key="1">
    <source>
        <dbReference type="EMBL" id="SDX70072.1"/>
    </source>
</evidence>